<dbReference type="Pfam" id="PF09379">
    <property type="entry name" value="FERM_N"/>
    <property type="match status" value="1"/>
</dbReference>
<reference evidence="4" key="1">
    <citation type="submission" date="2016-01" db="EMBL/GenBank/DDBJ databases">
        <title>Reference transcriptome for the parasite Schistocephalus solidus: insights into the molecular evolution of parasitism.</title>
        <authorList>
            <person name="Hebert F.O."/>
            <person name="Grambauer S."/>
            <person name="Barber I."/>
            <person name="Landry C.R."/>
            <person name="Aubin-Horth N."/>
        </authorList>
    </citation>
    <scope>NUCLEOTIDE SEQUENCE</scope>
</reference>
<dbReference type="CDD" id="cd01765">
    <property type="entry name" value="FERM_F0_F1"/>
    <property type="match status" value="1"/>
</dbReference>
<evidence type="ECO:0000259" key="2">
    <source>
        <dbReference type="PROSITE" id="PS50057"/>
    </source>
</evidence>
<dbReference type="CDD" id="cd14473">
    <property type="entry name" value="FERM_B-lobe"/>
    <property type="match status" value="1"/>
</dbReference>
<dbReference type="Gene3D" id="2.60.120.920">
    <property type="match status" value="2"/>
</dbReference>
<dbReference type="GO" id="GO:0008092">
    <property type="term" value="F:cytoskeletal protein binding"/>
    <property type="evidence" value="ECO:0007669"/>
    <property type="project" value="InterPro"/>
</dbReference>
<feature type="region of interest" description="Disordered" evidence="1">
    <location>
        <begin position="556"/>
        <end position="575"/>
    </location>
</feature>
<dbReference type="SUPFAM" id="SSF49899">
    <property type="entry name" value="Concanavalin A-like lectins/glucanases"/>
    <property type="match status" value="2"/>
</dbReference>
<dbReference type="SUPFAM" id="SSF47031">
    <property type="entry name" value="Second domain of FERM"/>
    <property type="match status" value="1"/>
</dbReference>
<dbReference type="SMART" id="SM01196">
    <property type="entry name" value="FERM_C"/>
    <property type="match status" value="1"/>
</dbReference>
<evidence type="ECO:0000259" key="3">
    <source>
        <dbReference type="PROSITE" id="PS50188"/>
    </source>
</evidence>
<gene>
    <name evidence="4" type="ORF">TR112464</name>
</gene>
<dbReference type="InterPro" id="IPR019748">
    <property type="entry name" value="FERM_central"/>
</dbReference>
<dbReference type="InterPro" id="IPR011993">
    <property type="entry name" value="PH-like_dom_sf"/>
</dbReference>
<dbReference type="InterPro" id="IPR018980">
    <property type="entry name" value="FERM_PH-like_C"/>
</dbReference>
<dbReference type="InterPro" id="IPR000798">
    <property type="entry name" value="Ez/rad/moesin-like"/>
</dbReference>
<dbReference type="SMART" id="SM00295">
    <property type="entry name" value="B41"/>
    <property type="match status" value="1"/>
</dbReference>
<dbReference type="PANTHER" id="PTHR23280">
    <property type="entry name" value="4.1 G PROTEIN"/>
    <property type="match status" value="1"/>
</dbReference>
<dbReference type="PANTHER" id="PTHR23280:SF21">
    <property type="entry name" value="PROTEIN 4.1 HOMOLOG"/>
    <property type="match status" value="1"/>
</dbReference>
<dbReference type="Gene3D" id="2.30.29.30">
    <property type="entry name" value="Pleckstrin-homology domain (PH domain)/Phosphotyrosine-binding domain (PTB)"/>
    <property type="match status" value="1"/>
</dbReference>
<feature type="region of interest" description="Disordered" evidence="1">
    <location>
        <begin position="95"/>
        <end position="123"/>
    </location>
</feature>
<feature type="non-terminal residue" evidence="4">
    <location>
        <position position="1"/>
    </location>
</feature>
<feature type="compositionally biased region" description="Basic residues" evidence="1">
    <location>
        <begin position="400"/>
        <end position="410"/>
    </location>
</feature>
<proteinExistence type="predicted"/>
<dbReference type="GO" id="GO:0005886">
    <property type="term" value="C:plasma membrane"/>
    <property type="evidence" value="ECO:0007669"/>
    <property type="project" value="TreeGrafter"/>
</dbReference>
<feature type="region of interest" description="Disordered" evidence="1">
    <location>
        <begin position="375"/>
        <end position="410"/>
    </location>
</feature>
<dbReference type="InterPro" id="IPR014352">
    <property type="entry name" value="FERM/acyl-CoA-bd_prot_sf"/>
</dbReference>
<dbReference type="SMART" id="SM00449">
    <property type="entry name" value="SPRY"/>
    <property type="match status" value="2"/>
</dbReference>
<feature type="domain" description="FERM" evidence="2">
    <location>
        <begin position="127"/>
        <end position="448"/>
    </location>
</feature>
<dbReference type="Gene3D" id="3.10.20.90">
    <property type="entry name" value="Phosphatidylinositol 3-kinase Catalytic Subunit, Chain A, domain 1"/>
    <property type="match status" value="1"/>
</dbReference>
<dbReference type="PROSITE" id="PS50057">
    <property type="entry name" value="FERM_3"/>
    <property type="match status" value="1"/>
</dbReference>
<feature type="domain" description="B30.2/SPRY" evidence="3">
    <location>
        <begin position="852"/>
        <end position="1038"/>
    </location>
</feature>
<dbReference type="EMBL" id="GEEE01002820">
    <property type="protein sequence ID" value="JAP60405.1"/>
    <property type="molecule type" value="Transcribed_RNA"/>
</dbReference>
<dbReference type="GO" id="GO:0031032">
    <property type="term" value="P:actomyosin structure organization"/>
    <property type="evidence" value="ECO:0007669"/>
    <property type="project" value="TreeGrafter"/>
</dbReference>
<dbReference type="InterPro" id="IPR013320">
    <property type="entry name" value="ConA-like_dom_sf"/>
</dbReference>
<dbReference type="PROSITE" id="PS00661">
    <property type="entry name" value="FERM_2"/>
    <property type="match status" value="1"/>
</dbReference>
<dbReference type="Pfam" id="PF00373">
    <property type="entry name" value="FERM_M"/>
    <property type="match status" value="1"/>
</dbReference>
<dbReference type="InterPro" id="IPR035963">
    <property type="entry name" value="FERM_2"/>
</dbReference>
<evidence type="ECO:0008006" key="5">
    <source>
        <dbReference type="Google" id="ProtNLM"/>
    </source>
</evidence>
<dbReference type="Pfam" id="PF00622">
    <property type="entry name" value="SPRY"/>
    <property type="match status" value="2"/>
</dbReference>
<feature type="region of interest" description="Disordered" evidence="1">
    <location>
        <begin position="1208"/>
        <end position="1241"/>
    </location>
</feature>
<accession>A0A0V0J458</accession>
<feature type="domain" description="B30.2/SPRY" evidence="3">
    <location>
        <begin position="634"/>
        <end position="837"/>
    </location>
</feature>
<sequence length="1282" mass="142184">LSFGSSLTYSQPKYSSGNMNEAAHKVSMSNCYQTTEALPDGTIEVTDTLPKPDYYKSLRRTITTSGSLNNSQIITSAAATTTAATPTAFGSTLNRGSVNTTATNNGTLKRSKSISRSPSFKPSGKTVECGVLMLDGVEQIFAVDRNAYGIHLLEDIYNKQELTETDYFGLTYRSSLRVDMWLKPNEKISKQLDKLPWNLEFRVKFYPARPDELKDDLTRYFLCLQLRQDLISGQLPCSFNTYVLLGAYVIQSEAGDYDPNTHEGIKYLAKVPFAPRDLQTNEMLSRIKDLHGCLIGKTPEQADALFLENARRLALYGVDLHRVTNEVGEELSLGVYHAGIVVYRGRLRKQHFSWPYIVEMSHKGKEFTLVVRSSQPSSLDPVPSGETPKPGQATSPVSKHGTRRRSKSIKAHTHVKDRVLVFKCAHPTLAKRLYEVVTEHHAFYRLREPSGPRRSNLLPGFETRKYHYNSHQRLYDENGGTLIRRPSSREGGVPPKGHVRRVTAQRRPEQYARTPTVLTTPLAPRKDYSQPAPFASLEDAEDLSAVQTATRSPVNSLIQDSLADESYGPQRTESRPVETPIIWNPTYEQKQVVVSPQQVSSQQVSPQRVSPLQTSLLQAPPHVAPPPATSQDQVAGPVGQGSPRKRPELGREHWQMSPADCTQGLGMDLYGTDVATMLDAGWQGSRANRGIKGPGAYYYEVTILEDGDVRIGWATNSASLMLGTDAEGYGYGVDPVGLGSPKSHSNYGRFVHAGESHAMGMPAVVNDVIGCFLEIRKQPYGSDLEGKVFWSHNGQIVLSPSLQEIRIPSELATGNAFFPSASLKDARVAFNFGEGPFTYSPEELTGGRTDWLPPVMVPLQQVVHNVNAGWRINQFDVSSATDVLVSEDGRMIQNTSPTGWQGFRANKGVFGSGKYYYEVEQVENSGMARFGWALQDGSLLLGTDNMGYGFGVGPDGSQARKVFNGLSEPYGTPFRVGDVIGCFLDLDNGILRWSLNGDVFPEAYRIDHSFVGHPKSIFFPAGSLYNTTISVNYGDRPFKFEPSREWYYLFAAADEDVCDSKRWPKDINAVPRTPLLNQGFHHLGSSPSVASLASTANTERVESEVQHQGVTITVASLDRKQGHTLHSEAAVNRSTSSLDKDEDTVIRTASETEFVPPPVPMTSYSESIHVEETHGDPVVQVDYYINEDGQQVKRIIQRHKTTVTTVRNESKERRETQQTFTRSYDKKETETNGVTPMSPENEDEALNRAIQQTTRLDSDAVVINGSSHIRRDGDTRVTTEEH</sequence>
<evidence type="ECO:0000313" key="4">
    <source>
        <dbReference type="EMBL" id="JAP60405.1"/>
    </source>
</evidence>
<dbReference type="InterPro" id="IPR001870">
    <property type="entry name" value="B30.2/SPRY"/>
</dbReference>
<organism evidence="4">
    <name type="scientific">Schistocephalus solidus</name>
    <name type="common">Tapeworm</name>
    <dbReference type="NCBI Taxonomy" id="70667"/>
    <lineage>
        <taxon>Eukaryota</taxon>
        <taxon>Metazoa</taxon>
        <taxon>Spiralia</taxon>
        <taxon>Lophotrochozoa</taxon>
        <taxon>Platyhelminthes</taxon>
        <taxon>Cestoda</taxon>
        <taxon>Eucestoda</taxon>
        <taxon>Diphyllobothriidea</taxon>
        <taxon>Diphyllobothriidae</taxon>
        <taxon>Schistocephalus</taxon>
    </lineage>
</organism>
<dbReference type="PROSITE" id="PS50188">
    <property type="entry name" value="B302_SPRY"/>
    <property type="match status" value="2"/>
</dbReference>
<dbReference type="InterPro" id="IPR043136">
    <property type="entry name" value="B30.2/SPRY_sf"/>
</dbReference>
<dbReference type="InterPro" id="IPR000299">
    <property type="entry name" value="FERM_domain"/>
</dbReference>
<dbReference type="InterPro" id="IPR003877">
    <property type="entry name" value="SPRY_dom"/>
</dbReference>
<feature type="compositionally biased region" description="Polar residues" evidence="1">
    <location>
        <begin position="95"/>
        <end position="120"/>
    </location>
</feature>
<dbReference type="InterPro" id="IPR019749">
    <property type="entry name" value="Band_41_domain"/>
</dbReference>
<feature type="region of interest" description="Disordered" evidence="1">
    <location>
        <begin position="617"/>
        <end position="650"/>
    </location>
</feature>
<evidence type="ECO:0000256" key="1">
    <source>
        <dbReference type="SAM" id="MobiDB-lite"/>
    </source>
</evidence>
<dbReference type="SUPFAM" id="SSF54236">
    <property type="entry name" value="Ubiquitin-like"/>
    <property type="match status" value="1"/>
</dbReference>
<dbReference type="InterPro" id="IPR019747">
    <property type="entry name" value="FERM_CS"/>
</dbReference>
<dbReference type="PRINTS" id="PR00661">
    <property type="entry name" value="ERMFAMILY"/>
</dbReference>
<dbReference type="SUPFAM" id="SSF50729">
    <property type="entry name" value="PH domain-like"/>
    <property type="match status" value="1"/>
</dbReference>
<dbReference type="Gene3D" id="1.20.80.10">
    <property type="match status" value="1"/>
</dbReference>
<dbReference type="Pfam" id="PF09380">
    <property type="entry name" value="FERM_C"/>
    <property type="match status" value="1"/>
</dbReference>
<dbReference type="PRINTS" id="PR00935">
    <property type="entry name" value="BAND41"/>
</dbReference>
<dbReference type="InterPro" id="IPR029071">
    <property type="entry name" value="Ubiquitin-like_domsf"/>
</dbReference>
<dbReference type="InterPro" id="IPR018979">
    <property type="entry name" value="FERM_N"/>
</dbReference>
<protein>
    <recommendedName>
        <fullName evidence="5">Band 4.1-like protein 2</fullName>
    </recommendedName>
</protein>
<dbReference type="GO" id="GO:0005856">
    <property type="term" value="C:cytoskeleton"/>
    <property type="evidence" value="ECO:0007669"/>
    <property type="project" value="TreeGrafter"/>
</dbReference>
<name>A0A0V0J458_SCHSO</name>